<evidence type="ECO:0000313" key="2">
    <source>
        <dbReference type="Proteomes" id="UP000663827"/>
    </source>
</evidence>
<organism evidence="1 2">
    <name type="scientific">Rhizoctonia solani</name>
    <dbReference type="NCBI Taxonomy" id="456999"/>
    <lineage>
        <taxon>Eukaryota</taxon>
        <taxon>Fungi</taxon>
        <taxon>Dikarya</taxon>
        <taxon>Basidiomycota</taxon>
        <taxon>Agaricomycotina</taxon>
        <taxon>Agaricomycetes</taxon>
        <taxon>Cantharellales</taxon>
        <taxon>Ceratobasidiaceae</taxon>
        <taxon>Rhizoctonia</taxon>
    </lineage>
</organism>
<dbReference type="AlphaFoldDB" id="A0A8H3E4W9"/>
<sequence length="241" mass="26914">MGDTIPNDASNSKCQIPWPYHALWISDSVKLGRALPMEQYQIDEPLRPGLDVVLQSPKRRSRLLALDPSIYSSPNAIGSSDREMSLCSYKETDMSIDHDTELDGIFPSPSRLSDFRTEHDSSSVLSWDRTPSLTFGFDEEDEENSRVEMLIDMDDDCEATNTIEWSEMSIGASHQTPTSYNQLANPPLELGVSLTMSQLSTLYPHVLEGSAVFLPNKQHQGKVFTAARKHEAPNTTHNAMP</sequence>
<accession>A0A8H3E4W9</accession>
<dbReference type="EMBL" id="CAJNJQ010002467">
    <property type="protein sequence ID" value="CAE7176536.1"/>
    <property type="molecule type" value="Genomic_DNA"/>
</dbReference>
<protein>
    <submittedName>
        <fullName evidence="1">Uncharacterized protein</fullName>
    </submittedName>
</protein>
<dbReference type="Proteomes" id="UP000663827">
    <property type="component" value="Unassembled WGS sequence"/>
</dbReference>
<evidence type="ECO:0000313" key="1">
    <source>
        <dbReference type="EMBL" id="CAE7176536.1"/>
    </source>
</evidence>
<proteinExistence type="predicted"/>
<gene>
    <name evidence="1" type="ORF">RDB_LOCUS112428</name>
</gene>
<comment type="caution">
    <text evidence="1">The sequence shown here is derived from an EMBL/GenBank/DDBJ whole genome shotgun (WGS) entry which is preliminary data.</text>
</comment>
<reference evidence="1" key="1">
    <citation type="submission" date="2021-01" db="EMBL/GenBank/DDBJ databases">
        <authorList>
            <person name="Kaushik A."/>
        </authorList>
    </citation>
    <scope>NUCLEOTIDE SEQUENCE</scope>
    <source>
        <strain evidence="1">AG5</strain>
    </source>
</reference>
<name>A0A8H3E4W9_9AGAM</name>